<feature type="domain" description="NAD(P)-binding" evidence="1">
    <location>
        <begin position="5"/>
        <end position="300"/>
    </location>
</feature>
<dbReference type="InterPro" id="IPR036291">
    <property type="entry name" value="NAD(P)-bd_dom_sf"/>
</dbReference>
<organism evidence="2 3">
    <name type="scientific">candidate division WOR-3 bacterium</name>
    <dbReference type="NCBI Taxonomy" id="2052148"/>
    <lineage>
        <taxon>Bacteria</taxon>
        <taxon>Bacteria division WOR-3</taxon>
    </lineage>
</organism>
<protein>
    <submittedName>
        <fullName evidence="2">NAD-dependent epimerase/dehydratase family protein</fullName>
    </submittedName>
</protein>
<sequence length="309" mass="33510">MSRILVTGIEGFAGGHLARHLTSAGHEVIGLHWADAPAGLPGELHRGDVCDFDATRALLETTKPDGIIHLAGISSVALSESRQMTTYEVNALGTLKLLEAVRQLRLKCRLVLISSADVYGRSNVGRALSEDLPSLPLSPYALSKHMTAEAGLFYHRAFGLDVVILRPFSHTGPGQTTAFVFPKVANAIARIERGQMEPVIVMGDLSVRRDYTDVRDVVRAYLLALGRCVAGETYNVTSGKPLMIREGVDYLCGLARVPVEISSSAAEFRPHDIPLLTGDPSKFMAATGWKPEIPFANTLSDLLDYYRGL</sequence>
<reference evidence="2" key="1">
    <citation type="submission" date="2019-03" db="EMBL/GenBank/DDBJ databases">
        <title>Lake Tanganyika Metagenome-Assembled Genomes (MAGs).</title>
        <authorList>
            <person name="Tran P."/>
        </authorList>
    </citation>
    <scope>NUCLEOTIDE SEQUENCE</scope>
    <source>
        <strain evidence="2">K_DeepCast_150m_m2_040</strain>
    </source>
</reference>
<proteinExistence type="predicted"/>
<dbReference type="SUPFAM" id="SSF51735">
    <property type="entry name" value="NAD(P)-binding Rossmann-fold domains"/>
    <property type="match status" value="1"/>
</dbReference>
<dbReference type="PANTHER" id="PTHR43000">
    <property type="entry name" value="DTDP-D-GLUCOSE 4,6-DEHYDRATASE-RELATED"/>
    <property type="match status" value="1"/>
</dbReference>
<evidence type="ECO:0000259" key="1">
    <source>
        <dbReference type="Pfam" id="PF16363"/>
    </source>
</evidence>
<dbReference type="Gene3D" id="3.40.50.720">
    <property type="entry name" value="NAD(P)-binding Rossmann-like Domain"/>
    <property type="match status" value="1"/>
</dbReference>
<dbReference type="AlphaFoldDB" id="A0A937XKB4"/>
<gene>
    <name evidence="2" type="ORF">FJY68_12680</name>
</gene>
<comment type="caution">
    <text evidence="2">The sequence shown here is derived from an EMBL/GenBank/DDBJ whole genome shotgun (WGS) entry which is preliminary data.</text>
</comment>
<dbReference type="Proteomes" id="UP000779900">
    <property type="component" value="Unassembled WGS sequence"/>
</dbReference>
<name>A0A937XKB4_UNCW3</name>
<evidence type="ECO:0000313" key="2">
    <source>
        <dbReference type="EMBL" id="MBM3332680.1"/>
    </source>
</evidence>
<dbReference type="InterPro" id="IPR016040">
    <property type="entry name" value="NAD(P)-bd_dom"/>
</dbReference>
<evidence type="ECO:0000313" key="3">
    <source>
        <dbReference type="Proteomes" id="UP000779900"/>
    </source>
</evidence>
<dbReference type="EMBL" id="VGIR01000117">
    <property type="protein sequence ID" value="MBM3332680.1"/>
    <property type="molecule type" value="Genomic_DNA"/>
</dbReference>
<dbReference type="Pfam" id="PF16363">
    <property type="entry name" value="GDP_Man_Dehyd"/>
    <property type="match status" value="1"/>
</dbReference>
<accession>A0A937XKB4</accession>
<dbReference type="Gene3D" id="3.90.25.10">
    <property type="entry name" value="UDP-galactose 4-epimerase, domain 1"/>
    <property type="match status" value="1"/>
</dbReference>